<reference evidence="1" key="1">
    <citation type="submission" date="2023-07" db="EMBL/GenBank/DDBJ databases">
        <title>Sequencing the genomes of 1000 actinobacteria strains.</title>
        <authorList>
            <person name="Klenk H.-P."/>
        </authorList>
    </citation>
    <scope>NUCLEOTIDE SEQUENCE</scope>
    <source>
        <strain evidence="1">DSM 45977</strain>
    </source>
</reference>
<protein>
    <submittedName>
        <fullName evidence="1">Uncharacterized protein</fullName>
    </submittedName>
</protein>
<dbReference type="EMBL" id="JAVDXW010000001">
    <property type="protein sequence ID" value="MDR7302593.1"/>
    <property type="molecule type" value="Genomic_DNA"/>
</dbReference>
<dbReference type="AlphaFoldDB" id="A0AAE4CQE2"/>
<dbReference type="Proteomes" id="UP001180845">
    <property type="component" value="Unassembled WGS sequence"/>
</dbReference>
<sequence length="58" mass="6263">MRAEPLDGDLAMKAENRTPTLHRAIRQRGIIPGLLLPAVHDAPAWSGATAERCDPAFS</sequence>
<proteinExistence type="predicted"/>
<name>A0AAE4CQE2_9ACTN</name>
<evidence type="ECO:0000313" key="1">
    <source>
        <dbReference type="EMBL" id="MDR7302593.1"/>
    </source>
</evidence>
<accession>A0AAE4CQE2</accession>
<comment type="caution">
    <text evidence="1">The sequence shown here is derived from an EMBL/GenBank/DDBJ whole genome shotgun (WGS) entry which is preliminary data.</text>
</comment>
<evidence type="ECO:0000313" key="2">
    <source>
        <dbReference type="Proteomes" id="UP001180845"/>
    </source>
</evidence>
<keyword evidence="2" id="KW-1185">Reference proteome</keyword>
<organism evidence="1 2">
    <name type="scientific">Haloactinomyces albus</name>
    <dbReference type="NCBI Taxonomy" id="1352928"/>
    <lineage>
        <taxon>Bacteria</taxon>
        <taxon>Bacillati</taxon>
        <taxon>Actinomycetota</taxon>
        <taxon>Actinomycetes</taxon>
        <taxon>Actinopolysporales</taxon>
        <taxon>Actinopolysporaceae</taxon>
        <taxon>Haloactinomyces</taxon>
    </lineage>
</organism>
<gene>
    <name evidence="1" type="ORF">JOF55_002774</name>
</gene>